<feature type="region of interest" description="Disordered" evidence="1">
    <location>
        <begin position="118"/>
        <end position="192"/>
    </location>
</feature>
<feature type="domain" description="HipA-like kinase" evidence="2">
    <location>
        <begin position="405"/>
        <end position="610"/>
    </location>
</feature>
<dbReference type="AlphaFoldDB" id="A0A6J4VED2"/>
<feature type="compositionally biased region" description="Low complexity" evidence="1">
    <location>
        <begin position="155"/>
        <end position="178"/>
    </location>
</feature>
<protein>
    <recommendedName>
        <fullName evidence="2">HipA-like kinase domain-containing protein</fullName>
    </recommendedName>
</protein>
<feature type="compositionally biased region" description="Pro residues" evidence="1">
    <location>
        <begin position="139"/>
        <end position="154"/>
    </location>
</feature>
<name>A0A6J4VED2_9BACT</name>
<reference evidence="3" key="1">
    <citation type="submission" date="2020-02" db="EMBL/GenBank/DDBJ databases">
        <authorList>
            <person name="Meier V. D."/>
        </authorList>
    </citation>
    <scope>NUCLEOTIDE SEQUENCE</scope>
    <source>
        <strain evidence="3">AVDCRST_MAG19</strain>
    </source>
</reference>
<evidence type="ECO:0000313" key="3">
    <source>
        <dbReference type="EMBL" id="CAA9573889.1"/>
    </source>
</evidence>
<gene>
    <name evidence="3" type="ORF">AVDCRST_MAG19-3101</name>
</gene>
<feature type="compositionally biased region" description="Low complexity" evidence="1">
    <location>
        <begin position="1"/>
        <end position="41"/>
    </location>
</feature>
<dbReference type="EMBL" id="CADCWL010000161">
    <property type="protein sequence ID" value="CAA9573889.1"/>
    <property type="molecule type" value="Genomic_DNA"/>
</dbReference>
<feature type="region of interest" description="Disordered" evidence="1">
    <location>
        <begin position="301"/>
        <end position="336"/>
    </location>
</feature>
<accession>A0A6J4VED2</accession>
<proteinExistence type="predicted"/>
<feature type="region of interest" description="Disordered" evidence="1">
    <location>
        <begin position="1"/>
        <end position="60"/>
    </location>
</feature>
<evidence type="ECO:0000256" key="1">
    <source>
        <dbReference type="SAM" id="MobiDB-lite"/>
    </source>
</evidence>
<evidence type="ECO:0000259" key="2">
    <source>
        <dbReference type="Pfam" id="PF20613"/>
    </source>
</evidence>
<organism evidence="3">
    <name type="scientific">uncultured Thermomicrobiales bacterium</name>
    <dbReference type="NCBI Taxonomy" id="1645740"/>
    <lineage>
        <taxon>Bacteria</taxon>
        <taxon>Pseudomonadati</taxon>
        <taxon>Thermomicrobiota</taxon>
        <taxon>Thermomicrobia</taxon>
        <taxon>Thermomicrobiales</taxon>
        <taxon>environmental samples</taxon>
    </lineage>
</organism>
<dbReference type="InterPro" id="IPR046748">
    <property type="entry name" value="HipA_2"/>
</dbReference>
<dbReference type="Pfam" id="PF20613">
    <property type="entry name" value="HipA_2"/>
    <property type="match status" value="1"/>
</dbReference>
<sequence>MSPPTTTTSSPPVSSSNRPSTPRGPSSSSSAAGATSPPRSAKVTFPSPPEASEIAVPASAEASRVVSVVTSPPSMATAASPEAGWTACSVPLPPALWTALAVSEPLVDSSSLSADSAAQTSPTVMSLPELPPALTSPTPIAPPSAPASAVPPLPAAAMPAASAPSNTTLASPPEASAIPAPPSAERSRAVSVATSPPSIATAASQPVSTGCGCSCGRVSVDLTVSAASPAFASADGAVRARLAPSVRATALSRSESDRVGATLVVLAPGRPPGFAAPVGLWDRDCLCHTVRWRRLARPPCVPARSGSPSPSVSRARPIIRGRPLPKADPPAADCASRSLTPTHQACHWCRGGAVDRRTGSAGRALAAGPVWRYNPGAAIVAADRPPTGGSRPLRTVVATRYVAPLREGGSLPAVVEADDDGLYVVKFRGAGQGTKSLVAEVVAGEIGRALGLPVPELVLVALDPLLGRGEPDPEIQDLVAASAGINLGMDFLPGALAFGAPAGAGLDPDLAADVVWFDAYASNVDRTPRNPNLLLWHGHLRLIDHGAALYVHHSWADPLAVAPARFAGIKEHVLLPVAGSIVEADGRLAARLTGADLGRIVGDVPDDWLAGQPPFPTPAAHREAYVAYLTRRLEAPRGFAEEAERARIAAGGR</sequence>